<comment type="similarity">
    <text evidence="1">Belongs to the SCO1/2 family.</text>
</comment>
<dbReference type="PANTHER" id="PTHR12151">
    <property type="entry name" value="ELECTRON TRANSPORT PROTIN SCO1/SENC FAMILY MEMBER"/>
    <property type="match status" value="1"/>
</dbReference>
<feature type="binding site" evidence="2">
    <location>
        <position position="84"/>
    </location>
    <ligand>
        <name>Cu cation</name>
        <dbReference type="ChEBI" id="CHEBI:23378"/>
    </ligand>
</feature>
<keyword evidence="4" id="KW-0812">Transmembrane</keyword>
<dbReference type="SUPFAM" id="SSF52833">
    <property type="entry name" value="Thioredoxin-like"/>
    <property type="match status" value="1"/>
</dbReference>
<dbReference type="EMBL" id="CP155447">
    <property type="protein sequence ID" value="XBH01957.1"/>
    <property type="molecule type" value="Genomic_DNA"/>
</dbReference>
<evidence type="ECO:0000256" key="2">
    <source>
        <dbReference type="PIRSR" id="PIRSR603782-1"/>
    </source>
</evidence>
<dbReference type="PANTHER" id="PTHR12151:SF8">
    <property type="entry name" value="THIOREDOXIN DOMAIN-CONTAINING PROTEIN"/>
    <property type="match status" value="1"/>
</dbReference>
<sequence length="277" mass="30844">MTSFKAGRPFLGLLAFLSLLAGPAPAKAEQDETTGMMARVGFDQNLDAQIPLDLPLRDEQGRTVKIGDYLGKKPAILNLVYYRCPMLCNEVLNTLLRSMNALSFDVGKEFDVITVSIDPKETPGLAARKKASYLARYGRPGAEKGWHFLTGDQASISELAKVVGFRYEWDAKNNQYAHAAGIMIVTPQGKLSRYIYGLSYPARDLRLGLMDAAMRRIGSPIDQLLLLCYHYDPRTGRYNLAAMNVIRILGFATIGSLGTFVFVMLRRDRRKVVLEDV</sequence>
<keyword evidence="5" id="KW-0732">Signal</keyword>
<accession>A0AAU7C943</accession>
<feature type="chain" id="PRO_5043795255" evidence="5">
    <location>
        <begin position="29"/>
        <end position="277"/>
    </location>
</feature>
<evidence type="ECO:0000256" key="5">
    <source>
        <dbReference type="SAM" id="SignalP"/>
    </source>
</evidence>
<evidence type="ECO:0000313" key="6">
    <source>
        <dbReference type="EMBL" id="XBH01957.1"/>
    </source>
</evidence>
<dbReference type="InterPro" id="IPR036249">
    <property type="entry name" value="Thioredoxin-like_sf"/>
</dbReference>
<evidence type="ECO:0000256" key="3">
    <source>
        <dbReference type="PIRSR" id="PIRSR603782-2"/>
    </source>
</evidence>
<keyword evidence="2" id="KW-0479">Metal-binding</keyword>
<keyword evidence="4" id="KW-0472">Membrane</keyword>
<name>A0AAU7C943_9BACT</name>
<reference evidence="6" key="1">
    <citation type="submission" date="2024-05" db="EMBL/GenBank/DDBJ databases">
        <title>Planctomycetes of the genus Singulisphaera possess chitinolytic capabilities.</title>
        <authorList>
            <person name="Ivanova A."/>
        </authorList>
    </citation>
    <scope>NUCLEOTIDE SEQUENCE</scope>
    <source>
        <strain evidence="6">Ch08T</strain>
    </source>
</reference>
<evidence type="ECO:0000256" key="1">
    <source>
        <dbReference type="ARBA" id="ARBA00010996"/>
    </source>
</evidence>
<evidence type="ECO:0000256" key="4">
    <source>
        <dbReference type="SAM" id="Phobius"/>
    </source>
</evidence>
<dbReference type="GO" id="GO:0046872">
    <property type="term" value="F:metal ion binding"/>
    <property type="evidence" value="ECO:0007669"/>
    <property type="project" value="UniProtKB-KW"/>
</dbReference>
<keyword evidence="2" id="KW-0186">Copper</keyword>
<protein>
    <submittedName>
        <fullName evidence="6">SCO family protein</fullName>
    </submittedName>
</protein>
<dbReference type="Gene3D" id="3.40.30.10">
    <property type="entry name" value="Glutaredoxin"/>
    <property type="match status" value="1"/>
</dbReference>
<organism evidence="6">
    <name type="scientific">Singulisphaera sp. Ch08</name>
    <dbReference type="NCBI Taxonomy" id="3120278"/>
    <lineage>
        <taxon>Bacteria</taxon>
        <taxon>Pseudomonadati</taxon>
        <taxon>Planctomycetota</taxon>
        <taxon>Planctomycetia</taxon>
        <taxon>Isosphaerales</taxon>
        <taxon>Isosphaeraceae</taxon>
        <taxon>Singulisphaera</taxon>
    </lineage>
</organism>
<feature type="disulfide bond" description="Redox-active" evidence="3">
    <location>
        <begin position="84"/>
        <end position="88"/>
    </location>
</feature>
<feature type="signal peptide" evidence="5">
    <location>
        <begin position="1"/>
        <end position="28"/>
    </location>
</feature>
<dbReference type="CDD" id="cd02968">
    <property type="entry name" value="SCO"/>
    <property type="match status" value="1"/>
</dbReference>
<feature type="binding site" evidence="2">
    <location>
        <position position="178"/>
    </location>
    <ligand>
        <name>Cu cation</name>
        <dbReference type="ChEBI" id="CHEBI:23378"/>
    </ligand>
</feature>
<proteinExistence type="inferred from homology"/>
<feature type="binding site" evidence="2">
    <location>
        <position position="88"/>
    </location>
    <ligand>
        <name>Cu cation</name>
        <dbReference type="ChEBI" id="CHEBI:23378"/>
    </ligand>
</feature>
<keyword evidence="4" id="KW-1133">Transmembrane helix</keyword>
<dbReference type="RefSeq" id="WP_406694699.1">
    <property type="nucleotide sequence ID" value="NZ_CP155447.1"/>
</dbReference>
<dbReference type="AlphaFoldDB" id="A0AAU7C943"/>
<keyword evidence="3" id="KW-1015">Disulfide bond</keyword>
<feature type="transmembrane region" description="Helical" evidence="4">
    <location>
        <begin position="245"/>
        <end position="265"/>
    </location>
</feature>
<dbReference type="InterPro" id="IPR003782">
    <property type="entry name" value="SCO1/SenC"/>
</dbReference>
<gene>
    <name evidence="6" type="ORF">V5E97_26960</name>
</gene>
<dbReference type="Pfam" id="PF02630">
    <property type="entry name" value="SCO1-SenC"/>
    <property type="match status" value="1"/>
</dbReference>